<feature type="domain" description="HMG box" evidence="3">
    <location>
        <begin position="97"/>
        <end position="166"/>
    </location>
</feature>
<feature type="compositionally biased region" description="Basic and acidic residues" evidence="2">
    <location>
        <begin position="116"/>
        <end position="163"/>
    </location>
</feature>
<feature type="region of interest" description="Disordered" evidence="2">
    <location>
        <begin position="116"/>
        <end position="213"/>
    </location>
</feature>
<feature type="compositionally biased region" description="Acidic residues" evidence="2">
    <location>
        <begin position="165"/>
        <end position="184"/>
    </location>
</feature>
<feature type="DNA-binding region" description="HMG box" evidence="1">
    <location>
        <begin position="97"/>
        <end position="166"/>
    </location>
</feature>
<evidence type="ECO:0000259" key="3">
    <source>
        <dbReference type="PROSITE" id="PS50118"/>
    </source>
</evidence>
<dbReference type="InterPro" id="IPR009071">
    <property type="entry name" value="HMG_box_dom"/>
</dbReference>
<dbReference type="GO" id="GO:0003677">
    <property type="term" value="F:DNA binding"/>
    <property type="evidence" value="ECO:0007669"/>
    <property type="project" value="UniProtKB-UniRule"/>
</dbReference>
<feature type="compositionally biased region" description="Acidic residues" evidence="2">
    <location>
        <begin position="191"/>
        <end position="213"/>
    </location>
</feature>
<name>A0A9Q0FKH5_9ROSI</name>
<evidence type="ECO:0000313" key="5">
    <source>
        <dbReference type="Proteomes" id="UP001141552"/>
    </source>
</evidence>
<keyword evidence="1" id="KW-0238">DNA-binding</keyword>
<dbReference type="CDD" id="cd22005">
    <property type="entry name" value="HMG-box_AtHMGB1-like"/>
    <property type="match status" value="1"/>
</dbReference>
<keyword evidence="5" id="KW-1185">Reference proteome</keyword>
<keyword evidence="1" id="KW-0539">Nucleus</keyword>
<accession>A0A9Q0FKH5</accession>
<comment type="caution">
    <text evidence="4">The sequence shown here is derived from an EMBL/GenBank/DDBJ whole genome shotgun (WGS) entry which is preliminary data.</text>
</comment>
<organism evidence="4 5">
    <name type="scientific">Turnera subulata</name>
    <dbReference type="NCBI Taxonomy" id="218843"/>
    <lineage>
        <taxon>Eukaryota</taxon>
        <taxon>Viridiplantae</taxon>
        <taxon>Streptophyta</taxon>
        <taxon>Embryophyta</taxon>
        <taxon>Tracheophyta</taxon>
        <taxon>Spermatophyta</taxon>
        <taxon>Magnoliopsida</taxon>
        <taxon>eudicotyledons</taxon>
        <taxon>Gunneridae</taxon>
        <taxon>Pentapetalae</taxon>
        <taxon>rosids</taxon>
        <taxon>fabids</taxon>
        <taxon>Malpighiales</taxon>
        <taxon>Passifloraceae</taxon>
        <taxon>Turnera</taxon>
    </lineage>
</organism>
<reference evidence="4" key="1">
    <citation type="submission" date="2022-02" db="EMBL/GenBank/DDBJ databases">
        <authorList>
            <person name="Henning P.M."/>
            <person name="McCubbin A.G."/>
            <person name="Shore J.S."/>
        </authorList>
    </citation>
    <scope>NUCLEOTIDE SEQUENCE</scope>
    <source>
        <strain evidence="4">F60SS</strain>
        <tissue evidence="4">Leaves</tissue>
    </source>
</reference>
<dbReference type="PANTHER" id="PTHR47658:SF1">
    <property type="entry name" value="MEIOSIS INITIATOR PROTEIN"/>
    <property type="match status" value="1"/>
</dbReference>
<feature type="region of interest" description="Disordered" evidence="2">
    <location>
        <begin position="59"/>
        <end position="103"/>
    </location>
</feature>
<evidence type="ECO:0000313" key="4">
    <source>
        <dbReference type="EMBL" id="KAJ4832265.1"/>
    </source>
</evidence>
<dbReference type="GO" id="GO:0005634">
    <property type="term" value="C:nucleus"/>
    <property type="evidence" value="ECO:0007669"/>
    <property type="project" value="UniProtKB-UniRule"/>
</dbReference>
<protein>
    <recommendedName>
        <fullName evidence="3">HMG box domain-containing protein</fullName>
    </recommendedName>
</protein>
<dbReference type="PROSITE" id="PS50118">
    <property type="entry name" value="HMG_BOX_2"/>
    <property type="match status" value="1"/>
</dbReference>
<proteinExistence type="predicted"/>
<sequence>MAPKRVDAQSTSAAKTMLRARDGSAFTRCDSCNQNVPVAAIDFHDCEEARERMKCVAQLVARPAPAKKSTERKRASTTEPKGNKAKKEKKANEPKARKRPPTAFFLFLDDFRKSFKEANPDSKGVKQVAKEGGEQWRSMTDEEKKPYVDRADELKAEYKKALETDNAENEDDEAGSEEETEEKEEGGSEKEETEEKEEENEEAEQKEEASDEE</sequence>
<evidence type="ECO:0000256" key="1">
    <source>
        <dbReference type="PROSITE-ProRule" id="PRU00267"/>
    </source>
</evidence>
<dbReference type="Pfam" id="PF00505">
    <property type="entry name" value="HMG_box"/>
    <property type="match status" value="1"/>
</dbReference>
<dbReference type="PANTHER" id="PTHR47658">
    <property type="entry name" value="HIGH MOBILITY GROUP B PROTEIN 12-RELATED"/>
    <property type="match status" value="1"/>
</dbReference>
<dbReference type="Proteomes" id="UP001141552">
    <property type="component" value="Unassembled WGS sequence"/>
</dbReference>
<gene>
    <name evidence="4" type="ORF">Tsubulata_012209</name>
</gene>
<dbReference type="InterPro" id="IPR036910">
    <property type="entry name" value="HMG_box_dom_sf"/>
</dbReference>
<evidence type="ECO:0000256" key="2">
    <source>
        <dbReference type="SAM" id="MobiDB-lite"/>
    </source>
</evidence>
<dbReference type="AlphaFoldDB" id="A0A9Q0FKH5"/>
<dbReference type="EMBL" id="JAKUCV010005165">
    <property type="protein sequence ID" value="KAJ4832265.1"/>
    <property type="molecule type" value="Genomic_DNA"/>
</dbReference>
<dbReference type="SMART" id="SM00398">
    <property type="entry name" value="HMG"/>
    <property type="match status" value="1"/>
</dbReference>
<dbReference type="Gene3D" id="1.10.30.10">
    <property type="entry name" value="High mobility group box domain"/>
    <property type="match status" value="1"/>
</dbReference>
<reference evidence="4" key="2">
    <citation type="journal article" date="2023" name="Plants (Basel)">
        <title>Annotation of the Turnera subulata (Passifloraceae) Draft Genome Reveals the S-Locus Evolved after the Divergence of Turneroideae from Passifloroideae in a Stepwise Manner.</title>
        <authorList>
            <person name="Henning P.M."/>
            <person name="Roalson E.H."/>
            <person name="Mir W."/>
            <person name="McCubbin A.G."/>
            <person name="Shore J.S."/>
        </authorList>
    </citation>
    <scope>NUCLEOTIDE SEQUENCE</scope>
    <source>
        <strain evidence="4">F60SS</strain>
    </source>
</reference>
<dbReference type="SUPFAM" id="SSF47095">
    <property type="entry name" value="HMG-box"/>
    <property type="match status" value="1"/>
</dbReference>
<dbReference type="GO" id="GO:0010197">
    <property type="term" value="P:polar nucleus fusion"/>
    <property type="evidence" value="ECO:0007669"/>
    <property type="project" value="TreeGrafter"/>
</dbReference>